<gene>
    <name evidence="1" type="ORF">GMRT_13326</name>
</gene>
<dbReference type="VEuPathDB" id="GiardiaDB:GMRT_13326"/>
<comment type="caution">
    <text evidence="1">The sequence shown here is derived from an EMBL/GenBank/DDBJ whole genome shotgun (WGS) entry which is preliminary data.</text>
</comment>
<organism evidence="1 2">
    <name type="scientific">Giardia muris</name>
    <dbReference type="NCBI Taxonomy" id="5742"/>
    <lineage>
        <taxon>Eukaryota</taxon>
        <taxon>Metamonada</taxon>
        <taxon>Diplomonadida</taxon>
        <taxon>Hexamitidae</taxon>
        <taxon>Giardiinae</taxon>
        <taxon>Giardia</taxon>
    </lineage>
</organism>
<evidence type="ECO:0000313" key="1">
    <source>
        <dbReference type="EMBL" id="TNJ26289.1"/>
    </source>
</evidence>
<proteinExistence type="predicted"/>
<accession>A0A4Z1T186</accession>
<dbReference type="EMBL" id="VDLU01000005">
    <property type="protein sequence ID" value="TNJ26289.1"/>
    <property type="molecule type" value="Genomic_DNA"/>
</dbReference>
<keyword evidence="2" id="KW-1185">Reference proteome</keyword>
<evidence type="ECO:0000313" key="2">
    <source>
        <dbReference type="Proteomes" id="UP000315496"/>
    </source>
</evidence>
<dbReference type="AlphaFoldDB" id="A0A4Z1T186"/>
<dbReference type="Proteomes" id="UP000315496">
    <property type="component" value="Chromosome 5"/>
</dbReference>
<name>A0A4Z1T186_GIAMU</name>
<sequence length="177" mass="20169">MLEPLKEAIDRFLATSSQSPSTTIHDVIRLNAELIQARIDLALYQDGLLEACDLIKQLLKHLPPMEDEMVSSSKRNEVVMEEGSHRQVRPACSECKELQERCNMLEERVTEQASLLMEKDIEIKRLQQDLTSLYHKEEHTFASPTVESTSMVIEPKPLRRIGASVRSSYLIECDSVS</sequence>
<protein>
    <submittedName>
        <fullName evidence="1">Uncharacterized protein</fullName>
    </submittedName>
</protein>
<reference evidence="1 2" key="1">
    <citation type="submission" date="2019-05" db="EMBL/GenBank/DDBJ databases">
        <title>The compact genome of Giardia muris reveals important steps in the evolution of intestinal protozoan parasites.</title>
        <authorList>
            <person name="Xu F."/>
            <person name="Jimenez-Gonzalez A."/>
            <person name="Einarsson E."/>
            <person name="Astvaldsson A."/>
            <person name="Peirasmaki D."/>
            <person name="Eckmann L."/>
            <person name="Andersson J.O."/>
            <person name="Svard S.G."/>
            <person name="Jerlstrom-Hultqvist J."/>
        </authorList>
    </citation>
    <scope>NUCLEOTIDE SEQUENCE [LARGE SCALE GENOMIC DNA]</scope>
    <source>
        <strain evidence="1 2">Roberts-Thomson</strain>
    </source>
</reference>